<dbReference type="PROSITE" id="PS50109">
    <property type="entry name" value="HIS_KIN"/>
    <property type="match status" value="1"/>
</dbReference>
<dbReference type="InterPro" id="IPR050736">
    <property type="entry name" value="Sensor_HK_Regulatory"/>
</dbReference>
<keyword evidence="10" id="KW-1185">Reference proteome</keyword>
<dbReference type="InterPro" id="IPR003661">
    <property type="entry name" value="HisK_dim/P_dom"/>
</dbReference>
<dbReference type="EC" id="2.7.13.3" evidence="2"/>
<comment type="catalytic activity">
    <reaction evidence="1">
        <text>ATP + protein L-histidine = ADP + protein N-phospho-L-histidine.</text>
        <dbReference type="EC" id="2.7.13.3"/>
    </reaction>
</comment>
<dbReference type="AlphaFoldDB" id="A0A2R4WMK2"/>
<keyword evidence="5 9" id="KW-0418">Kinase</keyword>
<dbReference type="InterPro" id="IPR036097">
    <property type="entry name" value="HisK_dim/P_sf"/>
</dbReference>
<feature type="domain" description="Histidine kinase" evidence="8">
    <location>
        <begin position="30"/>
        <end position="239"/>
    </location>
</feature>
<dbReference type="SMART" id="SM00387">
    <property type="entry name" value="HATPase_c"/>
    <property type="match status" value="1"/>
</dbReference>
<accession>A0A2R4WMK2</accession>
<sequence length="280" mass="29143">MGMMVAMPAGGDALTRAEAARNAMSRLLAVAGHDLKQPLQVALMAIERAVSEGVGPRAAARLGLASDALVRLGRELDDIARTSQVGGAPPRLGPVPLGRLLAVVAAEWQPYAEAAGVRLHVRGSDVCVESEAAMLATILRNLVGNAVKYAGRGGRVVIGCRRQGGRIAIEVHDDGPGIPPERLTGIFEAFDRAGRRDGAGLGLGLHIVRQTAQALGHPVSVQSRYGRGSAFGVIVERSATMAPKDGASHGCRRPDSSGRPSCHAISIESTELISSYDSSK</sequence>
<dbReference type="Pfam" id="PF02518">
    <property type="entry name" value="HATPase_c"/>
    <property type="match status" value="1"/>
</dbReference>
<dbReference type="SUPFAM" id="SSF47384">
    <property type="entry name" value="Homodimeric domain of signal transducing histidine kinase"/>
    <property type="match status" value="1"/>
</dbReference>
<dbReference type="GO" id="GO:0000155">
    <property type="term" value="F:phosphorelay sensor kinase activity"/>
    <property type="evidence" value="ECO:0007669"/>
    <property type="project" value="InterPro"/>
</dbReference>
<dbReference type="KEGG" id="mee:DA075_19165"/>
<gene>
    <name evidence="9" type="ORF">DA075_19165</name>
</gene>
<dbReference type="InterPro" id="IPR003594">
    <property type="entry name" value="HATPase_dom"/>
</dbReference>
<evidence type="ECO:0000313" key="9">
    <source>
        <dbReference type="EMBL" id="AWB22764.1"/>
    </source>
</evidence>
<dbReference type="CDD" id="cd00082">
    <property type="entry name" value="HisKA"/>
    <property type="match status" value="1"/>
</dbReference>
<dbReference type="PANTHER" id="PTHR43711:SF28">
    <property type="entry name" value="SENSOR HISTIDINE KINASE YXDK"/>
    <property type="match status" value="1"/>
</dbReference>
<dbReference type="PRINTS" id="PR00344">
    <property type="entry name" value="BCTRLSENSOR"/>
</dbReference>
<evidence type="ECO:0000256" key="7">
    <source>
        <dbReference type="SAM" id="MobiDB-lite"/>
    </source>
</evidence>
<evidence type="ECO:0000256" key="4">
    <source>
        <dbReference type="ARBA" id="ARBA00022679"/>
    </source>
</evidence>
<dbReference type="OrthoDB" id="315417at2"/>
<evidence type="ECO:0000256" key="6">
    <source>
        <dbReference type="ARBA" id="ARBA00023012"/>
    </source>
</evidence>
<dbReference type="Gene3D" id="1.10.287.130">
    <property type="match status" value="1"/>
</dbReference>
<dbReference type="EMBL" id="CP028843">
    <property type="protein sequence ID" value="AWB22764.1"/>
    <property type="molecule type" value="Genomic_DNA"/>
</dbReference>
<dbReference type="Proteomes" id="UP000244755">
    <property type="component" value="Chromosome 1"/>
</dbReference>
<name>A0A2R4WMK2_9HYPH</name>
<evidence type="ECO:0000256" key="1">
    <source>
        <dbReference type="ARBA" id="ARBA00000085"/>
    </source>
</evidence>
<evidence type="ECO:0000259" key="8">
    <source>
        <dbReference type="PROSITE" id="PS50109"/>
    </source>
</evidence>
<dbReference type="SUPFAM" id="SSF55874">
    <property type="entry name" value="ATPase domain of HSP90 chaperone/DNA topoisomerase II/histidine kinase"/>
    <property type="match status" value="1"/>
</dbReference>
<keyword evidence="3" id="KW-0597">Phosphoprotein</keyword>
<protein>
    <recommendedName>
        <fullName evidence="2">histidine kinase</fullName>
        <ecNumber evidence="2">2.7.13.3</ecNumber>
    </recommendedName>
</protein>
<dbReference type="CDD" id="cd00075">
    <property type="entry name" value="HATPase"/>
    <property type="match status" value="1"/>
</dbReference>
<dbReference type="InterPro" id="IPR005467">
    <property type="entry name" value="His_kinase_dom"/>
</dbReference>
<feature type="region of interest" description="Disordered" evidence="7">
    <location>
        <begin position="243"/>
        <end position="263"/>
    </location>
</feature>
<evidence type="ECO:0000313" key="10">
    <source>
        <dbReference type="Proteomes" id="UP000244755"/>
    </source>
</evidence>
<proteinExistence type="predicted"/>
<keyword evidence="4" id="KW-0808">Transferase</keyword>
<evidence type="ECO:0000256" key="3">
    <source>
        <dbReference type="ARBA" id="ARBA00022553"/>
    </source>
</evidence>
<dbReference type="InterPro" id="IPR036890">
    <property type="entry name" value="HATPase_C_sf"/>
</dbReference>
<evidence type="ECO:0000256" key="2">
    <source>
        <dbReference type="ARBA" id="ARBA00012438"/>
    </source>
</evidence>
<keyword evidence="6" id="KW-0902">Two-component regulatory system</keyword>
<dbReference type="InterPro" id="IPR004358">
    <property type="entry name" value="Sig_transdc_His_kin-like_C"/>
</dbReference>
<evidence type="ECO:0000256" key="5">
    <source>
        <dbReference type="ARBA" id="ARBA00022777"/>
    </source>
</evidence>
<dbReference type="Gene3D" id="3.30.565.10">
    <property type="entry name" value="Histidine kinase-like ATPase, C-terminal domain"/>
    <property type="match status" value="1"/>
</dbReference>
<dbReference type="PANTHER" id="PTHR43711">
    <property type="entry name" value="TWO-COMPONENT HISTIDINE KINASE"/>
    <property type="match status" value="1"/>
</dbReference>
<reference evidence="9 10" key="1">
    <citation type="submission" date="2018-04" db="EMBL/GenBank/DDBJ databases">
        <title>Methylobacterium sp. PR1016A genome.</title>
        <authorList>
            <person name="Park W."/>
        </authorList>
    </citation>
    <scope>NUCLEOTIDE SEQUENCE [LARGE SCALE GENOMIC DNA]</scope>
    <source>
        <strain evidence="9 10">PR1016A</strain>
    </source>
</reference>
<organism evidence="9 10">
    <name type="scientific">Methylobacterium currus</name>
    <dbReference type="NCBI Taxonomy" id="2051553"/>
    <lineage>
        <taxon>Bacteria</taxon>
        <taxon>Pseudomonadati</taxon>
        <taxon>Pseudomonadota</taxon>
        <taxon>Alphaproteobacteria</taxon>
        <taxon>Hyphomicrobiales</taxon>
        <taxon>Methylobacteriaceae</taxon>
        <taxon>Methylobacterium</taxon>
    </lineage>
</organism>